<sequence>MFANMKLGTKIYLGFAVVILIFCIVTIVGWRGISGSSEGFTTYRTLARHTNLTGRLQANMLMARMNVKDFIITGSEKKLRQYKERLKTMEKFLSLSQKEITNKTRAEKINFVVTHVNKYKIGFDKVVTLKKRRNYLLHDILNQIGPKMERNLTNIMQSAEQDNDTSSAYLSGITLRNLLLGRMYVIKFLDTNGEREVKRVNSEFSNMRDNMQKLDKALKKPASRQLLTQIKKDKETYQNAFKNLVTTIYTRNTIIKKDLDVIGPQIADQVEQVKLGIKAEQDYMGPKLVAKNHKDVWLISMLGLIATVIGIFSAFFITSGITKPLNAAIDSLGQGADQVTAASGQVSASSMHLAEGASEQAAGLEETSSSLEEMSSMTKQNSENATLANTLMNQTNTIVLDAQKSMGDLGTAMSEISKASDDTSKIIKTIDEIAFQTNLLALNAAVEAARAGEAGAGFAVVADEVRNLAMRAADAARETAILIEDIVKKVGGGNVLLANSTETFTQVTESSTKVTQLVGEIAAASQEQSQGVSQISNAVMEMDKVVQENSASAEESASASEELNAQAETMRGIVLDLIALARGRNARDTTNHSSTQIKAANTNLKLPEATS</sequence>
<gene>
    <name evidence="6" type="ORF">MNBD_DELTA03-805</name>
</gene>
<reference evidence="6" key="1">
    <citation type="submission" date="2018-06" db="EMBL/GenBank/DDBJ databases">
        <authorList>
            <person name="Zhirakovskaya E."/>
        </authorList>
    </citation>
    <scope>NUCLEOTIDE SEQUENCE</scope>
</reference>
<keyword evidence="6" id="KW-0675">Receptor</keyword>
<dbReference type="GO" id="GO:0004888">
    <property type="term" value="F:transmembrane signaling receptor activity"/>
    <property type="evidence" value="ECO:0007669"/>
    <property type="project" value="TreeGrafter"/>
</dbReference>
<proteinExistence type="predicted"/>
<evidence type="ECO:0000259" key="5">
    <source>
        <dbReference type="PROSITE" id="PS51753"/>
    </source>
</evidence>
<dbReference type="Gene3D" id="1.10.287.950">
    <property type="entry name" value="Methyl-accepting chemotaxis protein"/>
    <property type="match status" value="1"/>
</dbReference>
<protein>
    <submittedName>
        <fullName evidence="6">Methyl-accepting chemotaxis protein I (Serine chemoreceptor protein)</fullName>
    </submittedName>
</protein>
<dbReference type="Pfam" id="PF12729">
    <property type="entry name" value="4HB_MCP_1"/>
    <property type="match status" value="1"/>
</dbReference>
<dbReference type="PANTHER" id="PTHR43531">
    <property type="entry name" value="PROTEIN ICFG"/>
    <property type="match status" value="1"/>
</dbReference>
<feature type="domain" description="HBM" evidence="5">
    <location>
        <begin position="45"/>
        <end position="285"/>
    </location>
</feature>
<dbReference type="SMART" id="SM00283">
    <property type="entry name" value="MA"/>
    <property type="match status" value="1"/>
</dbReference>
<evidence type="ECO:0000259" key="4">
    <source>
        <dbReference type="PROSITE" id="PS50111"/>
    </source>
</evidence>
<dbReference type="GO" id="GO:0005886">
    <property type="term" value="C:plasma membrane"/>
    <property type="evidence" value="ECO:0007669"/>
    <property type="project" value="TreeGrafter"/>
</dbReference>
<feature type="transmembrane region" description="Helical" evidence="3">
    <location>
        <begin position="296"/>
        <end position="317"/>
    </location>
</feature>
<dbReference type="InterPro" id="IPR004089">
    <property type="entry name" value="MCPsignal_dom"/>
</dbReference>
<keyword evidence="1" id="KW-0145">Chemotaxis</keyword>
<dbReference type="PANTHER" id="PTHR43531:SF11">
    <property type="entry name" value="METHYL-ACCEPTING CHEMOTAXIS PROTEIN 3"/>
    <property type="match status" value="1"/>
</dbReference>
<dbReference type="InterPro" id="IPR024478">
    <property type="entry name" value="HlyB_4HB_MCP"/>
</dbReference>
<dbReference type="EMBL" id="UOEX01000064">
    <property type="protein sequence ID" value="VAW33814.1"/>
    <property type="molecule type" value="Genomic_DNA"/>
</dbReference>
<dbReference type="InterPro" id="IPR051310">
    <property type="entry name" value="MCP_chemotaxis"/>
</dbReference>
<dbReference type="SMART" id="SM01358">
    <property type="entry name" value="HBM"/>
    <property type="match status" value="1"/>
</dbReference>
<dbReference type="GO" id="GO:0007165">
    <property type="term" value="P:signal transduction"/>
    <property type="evidence" value="ECO:0007669"/>
    <property type="project" value="InterPro"/>
</dbReference>
<keyword evidence="3" id="KW-0472">Membrane</keyword>
<feature type="transmembrane region" description="Helical" evidence="3">
    <location>
        <begin position="12"/>
        <end position="30"/>
    </location>
</feature>
<dbReference type="Pfam" id="PF00015">
    <property type="entry name" value="MCPsignal"/>
    <property type="match status" value="1"/>
</dbReference>
<evidence type="ECO:0000256" key="2">
    <source>
        <dbReference type="SAM" id="MobiDB-lite"/>
    </source>
</evidence>
<keyword evidence="3" id="KW-1133">Transmembrane helix</keyword>
<feature type="region of interest" description="Disordered" evidence="2">
    <location>
        <begin position="586"/>
        <end position="611"/>
    </location>
</feature>
<accession>A0A3B0VQC6</accession>
<dbReference type="GO" id="GO:0006935">
    <property type="term" value="P:chemotaxis"/>
    <property type="evidence" value="ECO:0007669"/>
    <property type="project" value="UniProtKB-KW"/>
</dbReference>
<keyword evidence="3" id="KW-0812">Transmembrane</keyword>
<dbReference type="AlphaFoldDB" id="A0A3B0VQC6"/>
<feature type="domain" description="Methyl-accepting transducer" evidence="4">
    <location>
        <begin position="335"/>
        <end position="564"/>
    </location>
</feature>
<dbReference type="InterPro" id="IPR032255">
    <property type="entry name" value="HBM"/>
</dbReference>
<dbReference type="SUPFAM" id="SSF58104">
    <property type="entry name" value="Methyl-accepting chemotaxis protein (MCP) signaling domain"/>
    <property type="match status" value="1"/>
</dbReference>
<dbReference type="PROSITE" id="PS50111">
    <property type="entry name" value="CHEMOTAXIS_TRANSDUC_2"/>
    <property type="match status" value="1"/>
</dbReference>
<evidence type="ECO:0000256" key="1">
    <source>
        <dbReference type="ARBA" id="ARBA00022500"/>
    </source>
</evidence>
<evidence type="ECO:0000256" key="3">
    <source>
        <dbReference type="SAM" id="Phobius"/>
    </source>
</evidence>
<name>A0A3B0VQC6_9ZZZZ</name>
<dbReference type="PROSITE" id="PS51753">
    <property type="entry name" value="HBM"/>
    <property type="match status" value="1"/>
</dbReference>
<feature type="compositionally biased region" description="Polar residues" evidence="2">
    <location>
        <begin position="591"/>
        <end position="611"/>
    </location>
</feature>
<organism evidence="6">
    <name type="scientific">hydrothermal vent metagenome</name>
    <dbReference type="NCBI Taxonomy" id="652676"/>
    <lineage>
        <taxon>unclassified sequences</taxon>
        <taxon>metagenomes</taxon>
        <taxon>ecological metagenomes</taxon>
    </lineage>
</organism>
<evidence type="ECO:0000313" key="6">
    <source>
        <dbReference type="EMBL" id="VAW33814.1"/>
    </source>
</evidence>